<evidence type="ECO:0000256" key="3">
    <source>
        <dbReference type="ARBA" id="ARBA00022692"/>
    </source>
</evidence>
<dbReference type="HAMAP" id="MF_00717">
    <property type="entry name" value="PSII_PsbY"/>
    <property type="match status" value="1"/>
</dbReference>
<evidence type="ECO:0000256" key="1">
    <source>
        <dbReference type="ARBA" id="ARBA00004370"/>
    </source>
</evidence>
<evidence type="ECO:0000256" key="4">
    <source>
        <dbReference type="ARBA" id="ARBA00022989"/>
    </source>
</evidence>
<protein>
    <submittedName>
        <fullName evidence="8">Putative photosystem II PsbY</fullName>
    </submittedName>
</protein>
<evidence type="ECO:0000256" key="2">
    <source>
        <dbReference type="ARBA" id="ARBA00022531"/>
    </source>
</evidence>
<keyword evidence="3" id="KW-0812">Transmembrane</keyword>
<organism evidence="8 9">
    <name type="scientific">Lupinus albus</name>
    <name type="common">White lupine</name>
    <name type="synonym">Lupinus termis</name>
    <dbReference type="NCBI Taxonomy" id="3870"/>
    <lineage>
        <taxon>Eukaryota</taxon>
        <taxon>Viridiplantae</taxon>
        <taxon>Streptophyta</taxon>
        <taxon>Embryophyta</taxon>
        <taxon>Tracheophyta</taxon>
        <taxon>Spermatophyta</taxon>
        <taxon>Magnoliopsida</taxon>
        <taxon>eudicotyledons</taxon>
        <taxon>Gunneridae</taxon>
        <taxon>Pentapetalae</taxon>
        <taxon>rosids</taxon>
        <taxon>fabids</taxon>
        <taxon>Fabales</taxon>
        <taxon>Fabaceae</taxon>
        <taxon>Papilionoideae</taxon>
        <taxon>50 kb inversion clade</taxon>
        <taxon>genistoids sensu lato</taxon>
        <taxon>core genistoids</taxon>
        <taxon>Genisteae</taxon>
        <taxon>Lupinus</taxon>
    </lineage>
</organism>
<dbReference type="InterPro" id="IPR009388">
    <property type="entry name" value="PSII_PsbY"/>
</dbReference>
<evidence type="ECO:0000313" key="8">
    <source>
        <dbReference type="EMBL" id="KAE9587797.1"/>
    </source>
</evidence>
<keyword evidence="4" id="KW-1133">Transmembrane helix</keyword>
<reference evidence="9" key="1">
    <citation type="journal article" date="2020" name="Nat. Commun.">
        <title>Genome sequence of the cluster root forming white lupin.</title>
        <authorList>
            <person name="Hufnagel B."/>
            <person name="Marques A."/>
            <person name="Soriano A."/>
            <person name="Marques L."/>
            <person name="Divol F."/>
            <person name="Doumas P."/>
            <person name="Sallet E."/>
            <person name="Mancinotti D."/>
            <person name="Carrere S."/>
            <person name="Marande W."/>
            <person name="Arribat S."/>
            <person name="Keller J."/>
            <person name="Huneau C."/>
            <person name="Blein T."/>
            <person name="Aime D."/>
            <person name="Laguerre M."/>
            <person name="Taylor J."/>
            <person name="Schubert V."/>
            <person name="Nelson M."/>
            <person name="Geu-Flores F."/>
            <person name="Crespi M."/>
            <person name="Gallardo-Guerrero K."/>
            <person name="Delaux P.-M."/>
            <person name="Salse J."/>
            <person name="Berges H."/>
            <person name="Guyot R."/>
            <person name="Gouzy J."/>
            <person name="Peret B."/>
        </authorList>
    </citation>
    <scope>NUCLEOTIDE SEQUENCE [LARGE SCALE GENOMIC DNA]</scope>
    <source>
        <strain evidence="9">cv. Amiga</strain>
    </source>
</reference>
<gene>
    <name evidence="8" type="ORF">Lalb_Chr23g0277771</name>
</gene>
<dbReference type="GO" id="GO:0045454">
    <property type="term" value="P:cell redox homeostasis"/>
    <property type="evidence" value="ECO:0007669"/>
    <property type="project" value="TreeGrafter"/>
</dbReference>
<comment type="subcellular location">
    <subcellularLocation>
        <location evidence="1">Membrane</location>
    </subcellularLocation>
</comment>
<dbReference type="GO" id="GO:0030145">
    <property type="term" value="F:manganese ion binding"/>
    <property type="evidence" value="ECO:0007669"/>
    <property type="project" value="InterPro"/>
</dbReference>
<comment type="caution">
    <text evidence="8">The sequence shown here is derived from an EMBL/GenBank/DDBJ whole genome shotgun (WGS) entry which is preliminary data.</text>
</comment>
<keyword evidence="6" id="KW-0472">Membrane</keyword>
<keyword evidence="5" id="KW-0793">Thylakoid</keyword>
<dbReference type="GO" id="GO:0009523">
    <property type="term" value="C:photosystem II"/>
    <property type="evidence" value="ECO:0007669"/>
    <property type="project" value="UniProtKB-KW"/>
</dbReference>
<dbReference type="OrthoDB" id="2016024at2759"/>
<dbReference type="PANTHER" id="PTHR34790:SF1">
    <property type="entry name" value="PHOTOSYSTEM II CORE COMPLEX PROTEINS PSBY, CHLOROPLASTIC"/>
    <property type="match status" value="1"/>
</dbReference>
<name>A0A6A5M0F9_LUPAL</name>
<evidence type="ECO:0000256" key="5">
    <source>
        <dbReference type="ARBA" id="ARBA00023078"/>
    </source>
</evidence>
<dbReference type="AlphaFoldDB" id="A0A6A5M0F9"/>
<evidence type="ECO:0000256" key="7">
    <source>
        <dbReference type="ARBA" id="ARBA00023276"/>
    </source>
</evidence>
<dbReference type="PANTHER" id="PTHR34790">
    <property type="entry name" value="PHOTOSYSTEM II CORE COMPLEX PROTEINS PSBY, CHLOROPLASTIC"/>
    <property type="match status" value="1"/>
</dbReference>
<proteinExistence type="inferred from homology"/>
<sequence length="201" mass="20614">MAATIATMAMINPMKVTTPSKPTSNLSMHTIPKGLLASTKLPEKTNMQTTSISIAGSAIAGAIFSSLGTCDAAFAAQQLAQIAEGGDNRGIALLLPIIPAIAWVLFNIFQPALNQINRMRSIKGVIIGLGLGGLLGASGLLSAPDASASEMAVIADAAAAAAAGSDNRGQLLLIVVAPAILWVLYNILQPALNQLNKMRSQ</sequence>
<evidence type="ECO:0000313" key="9">
    <source>
        <dbReference type="Proteomes" id="UP000447434"/>
    </source>
</evidence>
<dbReference type="InterPro" id="IPR038760">
    <property type="entry name" value="PsbY_plant"/>
</dbReference>
<keyword evidence="9" id="KW-1185">Reference proteome</keyword>
<dbReference type="EMBL" id="WOCE01000023">
    <property type="protein sequence ID" value="KAE9587797.1"/>
    <property type="molecule type" value="Genomic_DNA"/>
</dbReference>
<keyword evidence="2" id="KW-0602">Photosynthesis</keyword>
<keyword evidence="7" id="KW-0604">Photosystem II</keyword>
<dbReference type="GO" id="GO:0009534">
    <property type="term" value="C:chloroplast thylakoid"/>
    <property type="evidence" value="ECO:0007669"/>
    <property type="project" value="TreeGrafter"/>
</dbReference>
<dbReference type="GO" id="GO:0015979">
    <property type="term" value="P:photosynthesis"/>
    <property type="evidence" value="ECO:0007669"/>
    <property type="project" value="UniProtKB-KW"/>
</dbReference>
<dbReference type="Pfam" id="PF06298">
    <property type="entry name" value="PsbY"/>
    <property type="match status" value="2"/>
</dbReference>
<accession>A0A6A5M0F9</accession>
<dbReference type="Proteomes" id="UP000447434">
    <property type="component" value="Chromosome 23"/>
</dbReference>
<evidence type="ECO:0000256" key="6">
    <source>
        <dbReference type="ARBA" id="ARBA00023136"/>
    </source>
</evidence>